<accession>A0A7D5SCK2</accession>
<organism evidence="1 2">
    <name type="scientific">Candidatus Accumulibacter cognatus</name>
    <dbReference type="NCBI Taxonomy" id="2954383"/>
    <lineage>
        <taxon>Bacteria</taxon>
        <taxon>Pseudomonadati</taxon>
        <taxon>Pseudomonadota</taxon>
        <taxon>Betaproteobacteria</taxon>
        <taxon>Candidatus Accumulibacter</taxon>
    </lineage>
</organism>
<reference evidence="1 2" key="1">
    <citation type="journal article" date="2019" name="Microbiome">
        <title>Annotated bacterial chromosomes from frame-shift-corrected long-read metagenomic data.</title>
        <authorList>
            <person name="Arumugam K."/>
            <person name="Bagci C."/>
            <person name="Bessarab I."/>
            <person name="Beier S."/>
            <person name="Buchfink B."/>
            <person name="Gorska A."/>
            <person name="Qiu G."/>
            <person name="Huson D.H."/>
            <person name="Williams R.B.H."/>
        </authorList>
    </citation>
    <scope>NUCLEOTIDE SEQUENCE [LARGE SCALE GENOMIC DNA]</scope>
    <source>
        <strain evidence="1">SSA1</strain>
    </source>
</reference>
<dbReference type="Proteomes" id="UP000509684">
    <property type="component" value="Chromosome"/>
</dbReference>
<dbReference type="AlphaFoldDB" id="A0A7D5SCK2"/>
<sequence length="69" mass="7564">MSLDAIATYPQRVDCPTIAAFSKRLLLTTGQEEHGLLQYAAYQMSMRMQSAGCSQQGNRMNAIVVNPGK</sequence>
<evidence type="ECO:0000313" key="2">
    <source>
        <dbReference type="Proteomes" id="UP000509684"/>
    </source>
</evidence>
<dbReference type="KEGG" id="acog:HWD57_04590"/>
<gene>
    <name evidence="1" type="ORF">HWD57_04590</name>
</gene>
<proteinExistence type="predicted"/>
<protein>
    <submittedName>
        <fullName evidence="1">Uncharacterized protein</fullName>
    </submittedName>
</protein>
<name>A0A7D5SCK2_9PROT</name>
<dbReference type="EMBL" id="CP058708">
    <property type="protein sequence ID" value="QLH49138.1"/>
    <property type="molecule type" value="Genomic_DNA"/>
</dbReference>
<evidence type="ECO:0000313" key="1">
    <source>
        <dbReference type="EMBL" id="QLH49138.1"/>
    </source>
</evidence>